<gene>
    <name evidence="3" type="ORF">SH580_07395</name>
</gene>
<evidence type="ECO:0000259" key="2">
    <source>
        <dbReference type="Pfam" id="PF09722"/>
    </source>
</evidence>
<dbReference type="Proteomes" id="UP001324993">
    <property type="component" value="Chromosome"/>
</dbReference>
<accession>A0ABZ0RQ59</accession>
<name>A0ABZ0RQ59_9BACT</name>
<feature type="domain" description="Antitoxin Xre/MbcA/ParS-like toxin-binding" evidence="2">
    <location>
        <begin position="73"/>
        <end position="106"/>
    </location>
</feature>
<organism evidence="3 4">
    <name type="scientific">Coraliomargarita algicola</name>
    <dbReference type="NCBI Taxonomy" id="3092156"/>
    <lineage>
        <taxon>Bacteria</taxon>
        <taxon>Pseudomonadati</taxon>
        <taxon>Verrucomicrobiota</taxon>
        <taxon>Opitutia</taxon>
        <taxon>Puniceicoccales</taxon>
        <taxon>Coraliomargaritaceae</taxon>
        <taxon>Coraliomargarita</taxon>
    </lineage>
</organism>
<reference evidence="3 4" key="1">
    <citation type="submission" date="2023-11" db="EMBL/GenBank/DDBJ databases">
        <title>Coraliomargarita sp. nov., isolated from marine algae.</title>
        <authorList>
            <person name="Lee J.K."/>
            <person name="Baek J.H."/>
            <person name="Kim J.M."/>
            <person name="Choi D.G."/>
            <person name="Jeon C.O."/>
        </authorList>
    </citation>
    <scope>NUCLEOTIDE SEQUENCE [LARGE SCALE GENOMIC DNA]</scope>
    <source>
        <strain evidence="3 4">J2-16</strain>
    </source>
</reference>
<feature type="region of interest" description="Disordered" evidence="1">
    <location>
        <begin position="1"/>
        <end position="20"/>
    </location>
</feature>
<keyword evidence="4" id="KW-1185">Reference proteome</keyword>
<evidence type="ECO:0000313" key="3">
    <source>
        <dbReference type="EMBL" id="WPJ97533.1"/>
    </source>
</evidence>
<sequence>MSTTTLDKPTTKRSKISSGSALMTWRKQRGISRKLFAQMADCSERKLATYEAAPKLPPKIKRPVNETVRLIQALRELAGDDIELKDWLNRPNPAFGKKTPLTLITQGESDLLWEMVYQLRQGAFA</sequence>
<dbReference type="EMBL" id="CP138858">
    <property type="protein sequence ID" value="WPJ97533.1"/>
    <property type="molecule type" value="Genomic_DNA"/>
</dbReference>
<dbReference type="Pfam" id="PF09722">
    <property type="entry name" value="Xre_MbcA_ParS_C"/>
    <property type="match status" value="1"/>
</dbReference>
<evidence type="ECO:0000313" key="4">
    <source>
        <dbReference type="Proteomes" id="UP001324993"/>
    </source>
</evidence>
<proteinExistence type="predicted"/>
<dbReference type="InterPro" id="IPR024467">
    <property type="entry name" value="Xre/MbcA/ParS-like_toxin-bd"/>
</dbReference>
<protein>
    <submittedName>
        <fullName evidence="3">Antitoxin Xre/MbcA/ParS toxin-binding domain-containing protein</fullName>
    </submittedName>
</protein>
<evidence type="ECO:0000256" key="1">
    <source>
        <dbReference type="SAM" id="MobiDB-lite"/>
    </source>
</evidence>
<dbReference type="RefSeq" id="WP_319834375.1">
    <property type="nucleotide sequence ID" value="NZ_CP138858.1"/>
</dbReference>